<keyword evidence="3" id="KW-1185">Reference proteome</keyword>
<feature type="region of interest" description="Disordered" evidence="1">
    <location>
        <begin position="29"/>
        <end position="93"/>
    </location>
</feature>
<evidence type="ECO:0000256" key="1">
    <source>
        <dbReference type="SAM" id="MobiDB-lite"/>
    </source>
</evidence>
<proteinExistence type="predicted"/>
<dbReference type="AlphaFoldDB" id="Q5NXH4"/>
<dbReference type="STRING" id="76114.ebA7265"/>
<accession>Q5NXH4</accession>
<name>Q5NXH4_AROAE</name>
<organism evidence="2 3">
    <name type="scientific">Aromatoleum aromaticum (strain DSM 19018 / LMG 30748 / EbN1)</name>
    <name type="common">Azoarcus sp. (strain EbN1)</name>
    <dbReference type="NCBI Taxonomy" id="76114"/>
    <lineage>
        <taxon>Bacteria</taxon>
        <taxon>Pseudomonadati</taxon>
        <taxon>Pseudomonadota</taxon>
        <taxon>Betaproteobacteria</taxon>
        <taxon>Rhodocyclales</taxon>
        <taxon>Rhodocyclaceae</taxon>
        <taxon>Aromatoleum</taxon>
    </lineage>
</organism>
<dbReference type="HOGENOM" id="CLU_1700607_0_0_4"/>
<dbReference type="KEGG" id="eba:ebA7265"/>
<dbReference type="Proteomes" id="UP000006552">
    <property type="component" value="Chromosome"/>
</dbReference>
<dbReference type="EMBL" id="CR555306">
    <property type="protein sequence ID" value="CAI10240.1"/>
    <property type="molecule type" value="Genomic_DNA"/>
</dbReference>
<evidence type="ECO:0000313" key="2">
    <source>
        <dbReference type="EMBL" id="CAI10240.1"/>
    </source>
</evidence>
<sequence length="154" mass="16139">MTVSMAPSRFGTIAVGRVDEVGEWRSISGRMPGRQSQLGGRGGGEVAVEQAEHSSEAASNRSDVVMADAHRVENEHGADQGDEDVEGVLAGFPAGGVGEAGAVAEGCERGEELVHHRPHHRRAIARAHAAHNAPCAAARSSTMPRWSRAATDPF</sequence>
<reference evidence="2 3" key="1">
    <citation type="journal article" date="2005" name="Arch. Microbiol.">
        <title>The genome sequence of an anaerobic aromatic-degrading denitrifying bacterium, strain EbN1.</title>
        <authorList>
            <person name="Rabus R."/>
            <person name="Kube M."/>
            <person name="Heider J."/>
            <person name="Beck A."/>
            <person name="Heitmann K."/>
            <person name="Widdel F."/>
            <person name="Reinhardt R."/>
        </authorList>
    </citation>
    <scope>NUCLEOTIDE SEQUENCE [LARGE SCALE GENOMIC DNA]</scope>
    <source>
        <strain evidence="2 3">EbN1</strain>
    </source>
</reference>
<protein>
    <submittedName>
        <fullName evidence="2">Uncharacterized protein</fullName>
    </submittedName>
</protein>
<feature type="compositionally biased region" description="Basic and acidic residues" evidence="1">
    <location>
        <begin position="68"/>
        <end position="79"/>
    </location>
</feature>
<evidence type="ECO:0000313" key="3">
    <source>
        <dbReference type="Proteomes" id="UP000006552"/>
    </source>
</evidence>
<feature type="region of interest" description="Disordered" evidence="1">
    <location>
        <begin position="135"/>
        <end position="154"/>
    </location>
</feature>
<gene>
    <name evidence="2" type="ORF">ebA7265</name>
</gene>